<proteinExistence type="predicted"/>
<evidence type="ECO:0000313" key="2">
    <source>
        <dbReference type="EMBL" id="KAK9149340.1"/>
    </source>
</evidence>
<accession>A0AAP0KDT2</accession>
<dbReference type="Proteomes" id="UP001419268">
    <property type="component" value="Unassembled WGS sequence"/>
</dbReference>
<gene>
    <name evidence="2" type="ORF">Scep_008097</name>
</gene>
<evidence type="ECO:0000256" key="1">
    <source>
        <dbReference type="SAM" id="MobiDB-lite"/>
    </source>
</evidence>
<keyword evidence="3" id="KW-1185">Reference proteome</keyword>
<feature type="region of interest" description="Disordered" evidence="1">
    <location>
        <begin position="1"/>
        <end position="45"/>
    </location>
</feature>
<comment type="caution">
    <text evidence="2">The sequence shown here is derived from an EMBL/GenBank/DDBJ whole genome shotgun (WGS) entry which is preliminary data.</text>
</comment>
<sequence>MRNAEKPPPLAVVEDEERSTKKVKNRENEETMTRNEGDVPKSFKGTLMEGEDSMMIEMTNEKEIEVGVHDLSRSIKDNLICDRFLRSSPQRNGRGNG</sequence>
<feature type="compositionally biased region" description="Pro residues" evidence="1">
    <location>
        <begin position="1"/>
        <end position="10"/>
    </location>
</feature>
<evidence type="ECO:0000313" key="3">
    <source>
        <dbReference type="Proteomes" id="UP001419268"/>
    </source>
</evidence>
<dbReference type="EMBL" id="JBBNAG010000003">
    <property type="protein sequence ID" value="KAK9149340.1"/>
    <property type="molecule type" value="Genomic_DNA"/>
</dbReference>
<feature type="compositionally biased region" description="Basic and acidic residues" evidence="1">
    <location>
        <begin position="25"/>
        <end position="41"/>
    </location>
</feature>
<dbReference type="AlphaFoldDB" id="A0AAP0KDT2"/>
<protein>
    <submittedName>
        <fullName evidence="2">Uncharacterized protein</fullName>
    </submittedName>
</protein>
<organism evidence="2 3">
    <name type="scientific">Stephania cephalantha</name>
    <dbReference type="NCBI Taxonomy" id="152367"/>
    <lineage>
        <taxon>Eukaryota</taxon>
        <taxon>Viridiplantae</taxon>
        <taxon>Streptophyta</taxon>
        <taxon>Embryophyta</taxon>
        <taxon>Tracheophyta</taxon>
        <taxon>Spermatophyta</taxon>
        <taxon>Magnoliopsida</taxon>
        <taxon>Ranunculales</taxon>
        <taxon>Menispermaceae</taxon>
        <taxon>Menispermoideae</taxon>
        <taxon>Cissampelideae</taxon>
        <taxon>Stephania</taxon>
    </lineage>
</organism>
<name>A0AAP0KDT2_9MAGN</name>
<reference evidence="2 3" key="1">
    <citation type="submission" date="2024-01" db="EMBL/GenBank/DDBJ databases">
        <title>Genome assemblies of Stephania.</title>
        <authorList>
            <person name="Yang L."/>
        </authorList>
    </citation>
    <scope>NUCLEOTIDE SEQUENCE [LARGE SCALE GENOMIC DNA]</scope>
    <source>
        <strain evidence="2">JXDWG</strain>
        <tissue evidence="2">Leaf</tissue>
    </source>
</reference>